<feature type="domain" description="Acyl-CoA dehydrogenase/oxidase C-terminal" evidence="5">
    <location>
        <begin position="574"/>
        <end position="724"/>
    </location>
</feature>
<dbReference type="Pfam" id="PF00441">
    <property type="entry name" value="Acyl-CoA_dh_1"/>
    <property type="match status" value="2"/>
</dbReference>
<comment type="caution">
    <text evidence="8">The sequence shown here is derived from an EMBL/GenBank/DDBJ whole genome shotgun (WGS) entry which is preliminary data.</text>
</comment>
<protein>
    <submittedName>
        <fullName evidence="8">Acyl-CoA dehydrogenase</fullName>
    </submittedName>
</protein>
<name>A0A7X1FVN2_9SPHN</name>
<dbReference type="Gene3D" id="1.10.540.10">
    <property type="entry name" value="Acyl-CoA dehydrogenase/oxidase, N-terminal domain"/>
    <property type="match status" value="2"/>
</dbReference>
<accession>A0A7X1FVN2</accession>
<feature type="domain" description="Acyl-CoA dehydrogenase/oxidase N-terminal" evidence="7">
    <location>
        <begin position="353"/>
        <end position="463"/>
    </location>
</feature>
<dbReference type="InterPro" id="IPR006091">
    <property type="entry name" value="Acyl-CoA_Oxase/DH_mid-dom"/>
</dbReference>
<evidence type="ECO:0000256" key="3">
    <source>
        <dbReference type="ARBA" id="ARBA00022630"/>
    </source>
</evidence>
<dbReference type="RefSeq" id="WP_185677597.1">
    <property type="nucleotide sequence ID" value="NZ_JACLAX010000001.1"/>
</dbReference>
<dbReference type="Gene3D" id="1.20.140.10">
    <property type="entry name" value="Butyryl-CoA Dehydrogenase, subunit A, domain 3"/>
    <property type="match status" value="2"/>
</dbReference>
<evidence type="ECO:0000313" key="9">
    <source>
        <dbReference type="Proteomes" id="UP000551327"/>
    </source>
</evidence>
<dbReference type="InterPro" id="IPR013786">
    <property type="entry name" value="AcylCoA_DH/ox_N"/>
</dbReference>
<keyword evidence="3" id="KW-0285">Flavoprotein</keyword>
<dbReference type="Proteomes" id="UP000551327">
    <property type="component" value="Unassembled WGS sequence"/>
</dbReference>
<comment type="similarity">
    <text evidence="2">Belongs to the acyl-CoA dehydrogenase family.</text>
</comment>
<evidence type="ECO:0000259" key="7">
    <source>
        <dbReference type="Pfam" id="PF02771"/>
    </source>
</evidence>
<evidence type="ECO:0000256" key="4">
    <source>
        <dbReference type="ARBA" id="ARBA00022827"/>
    </source>
</evidence>
<dbReference type="InterPro" id="IPR046373">
    <property type="entry name" value="Acyl-CoA_Oxase/DH_mid-dom_sf"/>
</dbReference>
<dbReference type="PANTHER" id="PTHR43884">
    <property type="entry name" value="ACYL-COA DEHYDROGENASE"/>
    <property type="match status" value="1"/>
</dbReference>
<comment type="cofactor">
    <cofactor evidence="1">
        <name>FAD</name>
        <dbReference type="ChEBI" id="CHEBI:57692"/>
    </cofactor>
</comment>
<evidence type="ECO:0000256" key="1">
    <source>
        <dbReference type="ARBA" id="ARBA00001974"/>
    </source>
</evidence>
<dbReference type="GO" id="GO:0003995">
    <property type="term" value="F:acyl-CoA dehydrogenase activity"/>
    <property type="evidence" value="ECO:0007669"/>
    <property type="project" value="TreeGrafter"/>
</dbReference>
<dbReference type="AlphaFoldDB" id="A0A7X1FVN2"/>
<dbReference type="InterPro" id="IPR036250">
    <property type="entry name" value="AcylCo_DH-like_C"/>
</dbReference>
<dbReference type="GO" id="GO:0050660">
    <property type="term" value="F:flavin adenine dinucleotide binding"/>
    <property type="evidence" value="ECO:0007669"/>
    <property type="project" value="InterPro"/>
</dbReference>
<gene>
    <name evidence="8" type="ORF">H7F53_01000</name>
</gene>
<dbReference type="EMBL" id="JACLAX010000001">
    <property type="protein sequence ID" value="MBC2667719.1"/>
    <property type="molecule type" value="Genomic_DNA"/>
</dbReference>
<keyword evidence="4" id="KW-0274">FAD</keyword>
<evidence type="ECO:0000259" key="5">
    <source>
        <dbReference type="Pfam" id="PF00441"/>
    </source>
</evidence>
<evidence type="ECO:0000256" key="2">
    <source>
        <dbReference type="ARBA" id="ARBA00009347"/>
    </source>
</evidence>
<evidence type="ECO:0000259" key="6">
    <source>
        <dbReference type="Pfam" id="PF02770"/>
    </source>
</evidence>
<feature type="domain" description="Acyl-CoA dehydrogenase/oxidase C-terminal" evidence="5">
    <location>
        <begin position="191"/>
        <end position="312"/>
    </location>
</feature>
<keyword evidence="9" id="KW-1185">Reference proteome</keyword>
<dbReference type="Pfam" id="PF02770">
    <property type="entry name" value="Acyl-CoA_dh_M"/>
    <property type="match status" value="1"/>
</dbReference>
<evidence type="ECO:0000313" key="8">
    <source>
        <dbReference type="EMBL" id="MBC2667719.1"/>
    </source>
</evidence>
<sequence length="731" mass="77959">MNFELTSEQDMVRETFARFLEETCTPQRLRAAEASGFDAELWQGLADLGAFGLRVPEAAGGLGLGTFDALVVMDEVGRRLAGGPIAEAMLAARLIGQLGGDPAEIVGGAKVASLALHDMALRPRQFVAGGSVAELVVARRGADVVLLTVPPSARPAEPNLASDGLAEVDLAAAAATVLASGPAATAQFAAALEEWKLLQAAALAGLGAQALKMAAAYAGERKQFGQLIGQFQAISHPLADCLCDVEGARLLAWKAVREIADGSADAAVNVSLAIWAAADAAAKAASQAMQTFGGYGLTTEYDIYFYVLRARSWPLVWGEPARWLEEAGARRYGEGVVALPDVGDCPIEFDIGEEARAMIAEIDAFMTANVTPEMRAQFHYSWEGHVPELHKKMAEAGLLFLSSPELGGRGVGPYARSAARGALERHGYSNPAAGVAEMVGLMIARTGSDELKRDVLSRIISGDALASLGYSEPGAGSDVFAAQTRATPEGNGWRIDGTKMFTSGANLADYVLMLTRTNPDVPKHKGLTMFLVPLKAEGVTVQPVHTFQDERTNITFYDNVHVPDSWRLGEVDGGVRTMSAALELEHGGSFSKPMSHALHAAEALCRELTDPAGRGRLIDDPRIRARLARALANIWVGELFENRAAWAATEKKHNPGYGPMAKMHSSEKFLEDARDLLDMTAPLSLTKREGPAAMLNQCYRHAHGTRIYGGTSQVHRSMIAERVLGLPRTRG</sequence>
<dbReference type="SUPFAM" id="SSF56645">
    <property type="entry name" value="Acyl-CoA dehydrogenase NM domain-like"/>
    <property type="match status" value="2"/>
</dbReference>
<dbReference type="SUPFAM" id="SSF47203">
    <property type="entry name" value="Acyl-CoA dehydrogenase C-terminal domain-like"/>
    <property type="match status" value="2"/>
</dbReference>
<dbReference type="Pfam" id="PF02771">
    <property type="entry name" value="Acyl-CoA_dh_N"/>
    <property type="match status" value="2"/>
</dbReference>
<reference evidence="8 9" key="1">
    <citation type="submission" date="2020-08" db="EMBL/GenBank/DDBJ databases">
        <title>The genome sequence of type strain Novosphingobium piscinae KCTC 42194.</title>
        <authorList>
            <person name="Liu Y."/>
        </authorList>
    </citation>
    <scope>NUCLEOTIDE SEQUENCE [LARGE SCALE GENOMIC DNA]</scope>
    <source>
        <strain evidence="8 9">KCTC 42194</strain>
    </source>
</reference>
<proteinExistence type="inferred from homology"/>
<dbReference type="InterPro" id="IPR037069">
    <property type="entry name" value="AcylCoA_DH/ox_N_sf"/>
</dbReference>
<dbReference type="InterPro" id="IPR009100">
    <property type="entry name" value="AcylCoA_DH/oxidase_NM_dom_sf"/>
</dbReference>
<dbReference type="InterPro" id="IPR009075">
    <property type="entry name" value="AcylCo_DH/oxidase_C"/>
</dbReference>
<feature type="domain" description="Acyl-CoA dehydrogenase/oxidase N-terminal" evidence="7">
    <location>
        <begin position="6"/>
        <end position="99"/>
    </location>
</feature>
<dbReference type="PANTHER" id="PTHR43884:SF12">
    <property type="entry name" value="ISOVALERYL-COA DEHYDROGENASE, MITOCHONDRIAL-RELATED"/>
    <property type="match status" value="1"/>
</dbReference>
<organism evidence="8 9">
    <name type="scientific">Novosphingobium piscinae</name>
    <dbReference type="NCBI Taxonomy" id="1507448"/>
    <lineage>
        <taxon>Bacteria</taxon>
        <taxon>Pseudomonadati</taxon>
        <taxon>Pseudomonadota</taxon>
        <taxon>Alphaproteobacteria</taxon>
        <taxon>Sphingomonadales</taxon>
        <taxon>Sphingomonadaceae</taxon>
        <taxon>Novosphingobium</taxon>
    </lineage>
</organism>
<feature type="domain" description="Acyl-CoA oxidase/dehydrogenase middle" evidence="6">
    <location>
        <begin position="468"/>
        <end position="546"/>
    </location>
</feature>
<dbReference type="Gene3D" id="2.40.110.10">
    <property type="entry name" value="Butyryl-CoA Dehydrogenase, subunit A, domain 2"/>
    <property type="match status" value="1"/>
</dbReference>